<gene>
    <name evidence="1" type="ORF">R4198_23345</name>
</gene>
<keyword evidence="2" id="KW-1185">Reference proteome</keyword>
<accession>A0ABU4EZF8</accession>
<dbReference type="EMBL" id="JAWLUM010000004">
    <property type="protein sequence ID" value="MDV7136639.1"/>
    <property type="molecule type" value="Genomic_DNA"/>
</dbReference>
<dbReference type="RefSeq" id="WP_317714613.1">
    <property type="nucleotide sequence ID" value="NZ_JAWLUM010000004.1"/>
</dbReference>
<sequence length="395" mass="42928">MNKQQLETATRGVRLLTGHLRGRGESLDAAVGEKNDKAVAEMADPLVNVAIILVRHLKTELQCEVAGALERARSHARAELDEYWLIAARLIETVISGEAPGTIEEGPVAVAIGAQEVATGAAIALGAALGVHPNAAVAKIRKLLREQGEAVQLSDKAGIDANAARYASDPEMRVSRRENARGVVVAINGAAVAMHNRGVALRDDGRIDAADSYEGVARIAVTAAALGGGVCQLIECDNHYPAYALIRQIVETEFVLWKFQQDVDLIPEWLNSDRDRREQGWKPSRIYRDDDNEYRQKDYSGHCELGGHPTPLGTRLASGERSDIAEASVLGDLIGHLRDSWRHILQAADDLDTKYSQSPPSVAADVRASLDESLLAWANVDKYRFTVSYFSDPID</sequence>
<comment type="caution">
    <text evidence="1">The sequence shown here is derived from an EMBL/GenBank/DDBJ whole genome shotgun (WGS) entry which is preliminary data.</text>
</comment>
<proteinExistence type="predicted"/>
<reference evidence="1 2" key="1">
    <citation type="submission" date="2023-10" db="EMBL/GenBank/DDBJ databases">
        <title>Development of a sustainable strategy for remediation of hydrocarbon-contaminated territories based on the waste exchange concept.</title>
        <authorList>
            <person name="Krivoruchko A."/>
        </authorList>
    </citation>
    <scope>NUCLEOTIDE SEQUENCE [LARGE SCALE GENOMIC DNA]</scope>
    <source>
        <strain evidence="1 2">IEGM 1236</strain>
    </source>
</reference>
<evidence type="ECO:0000313" key="1">
    <source>
        <dbReference type="EMBL" id="MDV7136639.1"/>
    </source>
</evidence>
<name>A0ABU4EZF8_WILMA</name>
<dbReference type="Proteomes" id="UP001185792">
    <property type="component" value="Unassembled WGS sequence"/>
</dbReference>
<organism evidence="1 2">
    <name type="scientific">Williamsia marianensis</name>
    <dbReference type="NCBI Taxonomy" id="85044"/>
    <lineage>
        <taxon>Bacteria</taxon>
        <taxon>Bacillati</taxon>
        <taxon>Actinomycetota</taxon>
        <taxon>Actinomycetes</taxon>
        <taxon>Mycobacteriales</taxon>
        <taxon>Nocardiaceae</taxon>
        <taxon>Williamsia</taxon>
    </lineage>
</organism>
<protein>
    <submittedName>
        <fullName evidence="1">Uncharacterized protein</fullName>
    </submittedName>
</protein>
<evidence type="ECO:0000313" key="2">
    <source>
        <dbReference type="Proteomes" id="UP001185792"/>
    </source>
</evidence>